<gene>
    <name evidence="2" type="ORF">JKP88DRAFT_201290</name>
</gene>
<dbReference type="PANTHER" id="PTHR47191:SF2">
    <property type="entry name" value="OS05G0170800 PROTEIN"/>
    <property type="match status" value="1"/>
</dbReference>
<protein>
    <submittedName>
        <fullName evidence="2">ApaG domain-containing protein</fullName>
    </submittedName>
</protein>
<name>A0A836CAE5_9STRA</name>
<dbReference type="PANTHER" id="PTHR47191">
    <property type="entry name" value="OS05G0170800 PROTEIN"/>
    <property type="match status" value="1"/>
</dbReference>
<feature type="domain" description="ApaG" evidence="1">
    <location>
        <begin position="1"/>
        <end position="122"/>
    </location>
</feature>
<dbReference type="SUPFAM" id="SSF110069">
    <property type="entry name" value="ApaG-like"/>
    <property type="match status" value="1"/>
</dbReference>
<reference evidence="2" key="1">
    <citation type="submission" date="2021-02" db="EMBL/GenBank/DDBJ databases">
        <title>First Annotated Genome of the Yellow-green Alga Tribonema minus.</title>
        <authorList>
            <person name="Mahan K.M."/>
        </authorList>
    </citation>
    <scope>NUCLEOTIDE SEQUENCE</scope>
    <source>
        <strain evidence="2">UTEX B ZZ1240</strain>
    </source>
</reference>
<dbReference type="Proteomes" id="UP000664859">
    <property type="component" value="Unassembled WGS sequence"/>
</dbReference>
<dbReference type="OrthoDB" id="34839at2759"/>
<dbReference type="InterPro" id="IPR007474">
    <property type="entry name" value="ApaG_domain"/>
</dbReference>
<dbReference type="EMBL" id="JAFCMP010000501">
    <property type="protein sequence ID" value="KAG5179065.1"/>
    <property type="molecule type" value="Genomic_DNA"/>
</dbReference>
<evidence type="ECO:0000313" key="3">
    <source>
        <dbReference type="Proteomes" id="UP000664859"/>
    </source>
</evidence>
<organism evidence="2 3">
    <name type="scientific">Tribonema minus</name>
    <dbReference type="NCBI Taxonomy" id="303371"/>
    <lineage>
        <taxon>Eukaryota</taxon>
        <taxon>Sar</taxon>
        <taxon>Stramenopiles</taxon>
        <taxon>Ochrophyta</taxon>
        <taxon>PX clade</taxon>
        <taxon>Xanthophyceae</taxon>
        <taxon>Tribonematales</taxon>
        <taxon>Tribonemataceae</taxon>
        <taxon>Tribonema</taxon>
    </lineage>
</organism>
<accession>A0A836CAE5</accession>
<keyword evidence="3" id="KW-1185">Reference proteome</keyword>
<sequence>MPGQSMGTNNIFYYKMRIDNRGDHTVQLLARHLVFSSATAAGEPLEVMMQVPKWRDGVVGEQPILRPGEAFEYCSSAPSWAPHSVMSGSYQFEILEGPGGVEGELFEAEIAPLRLIMDQPTT</sequence>
<dbReference type="AlphaFoldDB" id="A0A836CAE5"/>
<dbReference type="PROSITE" id="PS51087">
    <property type="entry name" value="APAG"/>
    <property type="match status" value="1"/>
</dbReference>
<proteinExistence type="predicted"/>
<dbReference type="InterPro" id="IPR050718">
    <property type="entry name" value="ApaG-like"/>
</dbReference>
<dbReference type="Pfam" id="PF04379">
    <property type="entry name" value="DUF525"/>
    <property type="match status" value="1"/>
</dbReference>
<dbReference type="Gene3D" id="2.60.40.1470">
    <property type="entry name" value="ApaG domain"/>
    <property type="match status" value="1"/>
</dbReference>
<evidence type="ECO:0000259" key="1">
    <source>
        <dbReference type="PROSITE" id="PS51087"/>
    </source>
</evidence>
<evidence type="ECO:0000313" key="2">
    <source>
        <dbReference type="EMBL" id="KAG5179065.1"/>
    </source>
</evidence>
<dbReference type="InterPro" id="IPR036767">
    <property type="entry name" value="ApaG_sf"/>
</dbReference>
<comment type="caution">
    <text evidence="2">The sequence shown here is derived from an EMBL/GenBank/DDBJ whole genome shotgun (WGS) entry which is preliminary data.</text>
</comment>